<accession>A0A9D1UMD6</accession>
<organism evidence="5 6">
    <name type="scientific">Candidatus Corynebacterium avicola</name>
    <dbReference type="NCBI Taxonomy" id="2838527"/>
    <lineage>
        <taxon>Bacteria</taxon>
        <taxon>Bacillati</taxon>
        <taxon>Actinomycetota</taxon>
        <taxon>Actinomycetes</taxon>
        <taxon>Mycobacteriales</taxon>
        <taxon>Corynebacteriaceae</taxon>
        <taxon>Corynebacterium</taxon>
    </lineage>
</organism>
<proteinExistence type="inferred from homology"/>
<gene>
    <name evidence="5" type="ORF">H9870_09480</name>
</gene>
<dbReference type="InterPro" id="IPR016163">
    <property type="entry name" value="Ald_DH_C"/>
</dbReference>
<name>A0A9D1UMD6_9CORY</name>
<evidence type="ECO:0000256" key="1">
    <source>
        <dbReference type="ARBA" id="ARBA00009986"/>
    </source>
</evidence>
<dbReference type="Gene3D" id="3.40.309.10">
    <property type="entry name" value="Aldehyde Dehydrogenase, Chain A, domain 2"/>
    <property type="match status" value="1"/>
</dbReference>
<dbReference type="Gene3D" id="3.40.605.10">
    <property type="entry name" value="Aldehyde Dehydrogenase, Chain A, domain 1"/>
    <property type="match status" value="1"/>
</dbReference>
<evidence type="ECO:0000256" key="3">
    <source>
        <dbReference type="ARBA" id="ARBA00023002"/>
    </source>
</evidence>
<dbReference type="InterPro" id="IPR016161">
    <property type="entry name" value="Ald_DH/histidinol_DH"/>
</dbReference>
<keyword evidence="2" id="KW-0521">NADP</keyword>
<dbReference type="AlphaFoldDB" id="A0A9D1UMD6"/>
<dbReference type="FunFam" id="3.40.605.10:FF:000012">
    <property type="entry name" value="NAD-dependent succinate-semialdehyde dehydrogenase"/>
    <property type="match status" value="1"/>
</dbReference>
<reference evidence="5" key="2">
    <citation type="submission" date="2021-04" db="EMBL/GenBank/DDBJ databases">
        <authorList>
            <person name="Gilroy R."/>
        </authorList>
    </citation>
    <scope>NUCLEOTIDE SEQUENCE</scope>
    <source>
        <strain evidence="5">CHK32-1732</strain>
    </source>
</reference>
<keyword evidence="3" id="KW-0560">Oxidoreductase</keyword>
<comment type="similarity">
    <text evidence="1">Belongs to the aldehyde dehydrogenase family.</text>
</comment>
<sequence>MSNPVYRSINVTTGETVKEYAYCTDDEVAAATSAAAEAGASWGALSIAERADIVNKVADLFIERKEELGEIITREMGKPAGEAVGEAEFSGEIFRYYAENAEKLAADLVLEDTEESRTVVQRRPVGVLLGIMPWNYPYYQVARFAAPNLMLGNTILLKHAESVPESALAIATLMKDAGVPEGVYTNLFATHDQVSEIIKDPRVQGVSLTGSERAGAAIAAQAGGALKKAVLELGGSDPYVILSSDDARAAARDALAVRLENTGQACNSNKRIIVHEDLYDEFVNEAVVQVGDLAAANPADIQDITEQKAFGPMSSEAAADKIVAQIGSAVEAGATLHVGGERLSAEAGSALAGGFFVSPAVLTDVPVGSEIYYEEFFGPVVQVYKVSSDEEALTLANDTQYGLGSTVFAVEEGRAEAFAAGLEAGMTGVNQGAPETESMPFGGVKRSGYGRELGPLGMDEFVNKRLLSIKK</sequence>
<dbReference type="InterPro" id="IPR015590">
    <property type="entry name" value="Aldehyde_DH_dom"/>
</dbReference>
<dbReference type="PANTHER" id="PTHR43217:SF2">
    <property type="entry name" value="SUCCINATE-SEMIALDEHYDE DEHYDROGENASE [NADP(+)]"/>
    <property type="match status" value="1"/>
</dbReference>
<dbReference type="InterPro" id="IPR047110">
    <property type="entry name" value="GABD/Sad-like"/>
</dbReference>
<dbReference type="InterPro" id="IPR016162">
    <property type="entry name" value="Ald_DH_N"/>
</dbReference>
<evidence type="ECO:0000313" key="5">
    <source>
        <dbReference type="EMBL" id="HIW91876.1"/>
    </source>
</evidence>
<dbReference type="Proteomes" id="UP000824190">
    <property type="component" value="Unassembled WGS sequence"/>
</dbReference>
<evidence type="ECO:0000313" key="6">
    <source>
        <dbReference type="Proteomes" id="UP000824190"/>
    </source>
</evidence>
<dbReference type="PANTHER" id="PTHR43217">
    <property type="entry name" value="SUCCINATE SEMIALDEHYDE DEHYDROGENASE [NAD(P)+] SAD"/>
    <property type="match status" value="1"/>
</dbReference>
<dbReference type="GO" id="GO:0004777">
    <property type="term" value="F:succinate-semialdehyde dehydrogenase (NAD+) activity"/>
    <property type="evidence" value="ECO:0007669"/>
    <property type="project" value="TreeGrafter"/>
</dbReference>
<dbReference type="EMBL" id="DXGC01000077">
    <property type="protein sequence ID" value="HIW91876.1"/>
    <property type="molecule type" value="Genomic_DNA"/>
</dbReference>
<evidence type="ECO:0000256" key="2">
    <source>
        <dbReference type="ARBA" id="ARBA00022857"/>
    </source>
</evidence>
<evidence type="ECO:0000259" key="4">
    <source>
        <dbReference type="Pfam" id="PF00171"/>
    </source>
</evidence>
<comment type="caution">
    <text evidence="5">The sequence shown here is derived from an EMBL/GenBank/DDBJ whole genome shotgun (WGS) entry which is preliminary data.</text>
</comment>
<dbReference type="Pfam" id="PF00171">
    <property type="entry name" value="Aldedh"/>
    <property type="match status" value="1"/>
</dbReference>
<feature type="domain" description="Aldehyde dehydrogenase" evidence="4">
    <location>
        <begin position="6"/>
        <end position="464"/>
    </location>
</feature>
<protein>
    <submittedName>
        <fullName evidence="5">Aldehyde dehydrogenase family protein</fullName>
    </submittedName>
</protein>
<reference evidence="5" key="1">
    <citation type="journal article" date="2021" name="PeerJ">
        <title>Extensive microbial diversity within the chicken gut microbiome revealed by metagenomics and culture.</title>
        <authorList>
            <person name="Gilroy R."/>
            <person name="Ravi A."/>
            <person name="Getino M."/>
            <person name="Pursley I."/>
            <person name="Horton D.L."/>
            <person name="Alikhan N.F."/>
            <person name="Baker D."/>
            <person name="Gharbi K."/>
            <person name="Hall N."/>
            <person name="Watson M."/>
            <person name="Adriaenssens E.M."/>
            <person name="Foster-Nyarko E."/>
            <person name="Jarju S."/>
            <person name="Secka A."/>
            <person name="Antonio M."/>
            <person name="Oren A."/>
            <person name="Chaudhuri R.R."/>
            <person name="La Ragione R."/>
            <person name="Hildebrand F."/>
            <person name="Pallen M.J."/>
        </authorList>
    </citation>
    <scope>NUCLEOTIDE SEQUENCE</scope>
    <source>
        <strain evidence="5">CHK32-1732</strain>
    </source>
</reference>
<dbReference type="SUPFAM" id="SSF53720">
    <property type="entry name" value="ALDH-like"/>
    <property type="match status" value="1"/>
</dbReference>